<organism evidence="2 3">
    <name type="scientific">Anas platyrhynchos</name>
    <name type="common">Mallard</name>
    <name type="synonym">Anas boschas</name>
    <dbReference type="NCBI Taxonomy" id="8839"/>
    <lineage>
        <taxon>Eukaryota</taxon>
        <taxon>Metazoa</taxon>
        <taxon>Chordata</taxon>
        <taxon>Craniata</taxon>
        <taxon>Vertebrata</taxon>
        <taxon>Euteleostomi</taxon>
        <taxon>Archelosauria</taxon>
        <taxon>Archosauria</taxon>
        <taxon>Dinosauria</taxon>
        <taxon>Saurischia</taxon>
        <taxon>Theropoda</taxon>
        <taxon>Coelurosauria</taxon>
        <taxon>Aves</taxon>
        <taxon>Neognathae</taxon>
        <taxon>Galloanserae</taxon>
        <taxon>Anseriformes</taxon>
        <taxon>Anatidae</taxon>
        <taxon>Anatinae</taxon>
        <taxon>Anas</taxon>
    </lineage>
</organism>
<accession>R0LUF2</accession>
<dbReference type="Proteomes" id="UP000296049">
    <property type="component" value="Unassembled WGS sequence"/>
</dbReference>
<sequence>MRPDQPCIFFLTLPVLALLLPKPMSYKAQAELQLKEQVIQSHNLGFPGERSFSDDTTHSKFKLHSQAIGVTNRKSKQDADDFLTTPDYFPEHVENLIIIAQKLTIISVGPTSDPVGYRSATELMGPTVFFPQLKKLKQTFYTLFLLPSVIRGGSALGTEIEISHASKEIAESDPANQAVHMHFVMGYAETCGWNKEMLKLTAVNSLEEDLGTSRRTTSVNMAAQKNILNRWQLLSHGVDQKSLIKDPWSSVHSLFLVKEQLCRTRDPFQWSTFANKYLDQTPFVLSCPVQWGQWREEGNSSHLSCAEDAQLRQMYWLFELILAQPKSRLDSVFKENRFRFLNGAKLKKVPSKINNGIEVCHRLLRNPYGTLKEHVKERDEIAVPNTKFCSKQCFPFHLNQAESSFHGCLFILQKEDIFPILRIYSSSSALLEHSPTPGEMTNKSQVNSPYKLQHLSSVENDAQSLNGGALTYLLASWNMCFSLFRAVADEKAFCIPTVAIRPLDSTE</sequence>
<evidence type="ECO:0000313" key="3">
    <source>
        <dbReference type="Proteomes" id="UP000296049"/>
    </source>
</evidence>
<proteinExistence type="predicted"/>
<gene>
    <name evidence="2" type="ORF">Anapl_04624</name>
</gene>
<protein>
    <submittedName>
        <fullName evidence="2">Uncharacterized protein</fullName>
    </submittedName>
</protein>
<dbReference type="AlphaFoldDB" id="R0LUF2"/>
<feature type="chain" id="PRO_5004344909" evidence="1">
    <location>
        <begin position="31"/>
        <end position="507"/>
    </location>
</feature>
<feature type="signal peptide" evidence="1">
    <location>
        <begin position="1"/>
        <end position="30"/>
    </location>
</feature>
<reference evidence="3" key="1">
    <citation type="journal article" date="2013" name="Nat. Genet.">
        <title>The duck genome and transcriptome provide insight into an avian influenza virus reservoir species.</title>
        <authorList>
            <person name="Huang Y."/>
            <person name="Li Y."/>
            <person name="Burt D.W."/>
            <person name="Chen H."/>
            <person name="Zhang Y."/>
            <person name="Qian W."/>
            <person name="Kim H."/>
            <person name="Gan S."/>
            <person name="Zhao Y."/>
            <person name="Li J."/>
            <person name="Yi K."/>
            <person name="Feng H."/>
            <person name="Zhu P."/>
            <person name="Li B."/>
            <person name="Liu Q."/>
            <person name="Fairley S."/>
            <person name="Magor K.E."/>
            <person name="Du Z."/>
            <person name="Hu X."/>
            <person name="Goodman L."/>
            <person name="Tafer H."/>
            <person name="Vignal A."/>
            <person name="Lee T."/>
            <person name="Kim K.W."/>
            <person name="Sheng Z."/>
            <person name="An Y."/>
            <person name="Searle S."/>
            <person name="Herrero J."/>
            <person name="Groenen M.A."/>
            <person name="Crooijmans R.P."/>
            <person name="Faraut T."/>
            <person name="Cai Q."/>
            <person name="Webster R.G."/>
            <person name="Aldridge J.R."/>
            <person name="Warren W.C."/>
            <person name="Bartschat S."/>
            <person name="Kehr S."/>
            <person name="Marz M."/>
            <person name="Stadler P.F."/>
            <person name="Smith J."/>
            <person name="Kraus R.H."/>
            <person name="Zhao Y."/>
            <person name="Ren L."/>
            <person name="Fei J."/>
            <person name="Morisson M."/>
            <person name="Kaiser P."/>
            <person name="Griffin D.K."/>
            <person name="Rao M."/>
            <person name="Pitel F."/>
            <person name="Wang J."/>
            <person name="Li N."/>
        </authorList>
    </citation>
    <scope>NUCLEOTIDE SEQUENCE [LARGE SCALE GENOMIC DNA]</scope>
</reference>
<evidence type="ECO:0000313" key="2">
    <source>
        <dbReference type="EMBL" id="EOB04063.1"/>
    </source>
</evidence>
<evidence type="ECO:0000256" key="1">
    <source>
        <dbReference type="SAM" id="SignalP"/>
    </source>
</evidence>
<keyword evidence="3" id="KW-1185">Reference proteome</keyword>
<keyword evidence="1" id="KW-0732">Signal</keyword>
<dbReference type="EMBL" id="KB742810">
    <property type="protein sequence ID" value="EOB04063.1"/>
    <property type="molecule type" value="Genomic_DNA"/>
</dbReference>
<name>R0LUF2_ANAPL</name>